<organism evidence="2 3">
    <name type="scientific">Candidatus Desulfosporosinus infrequens</name>
    <dbReference type="NCBI Taxonomy" id="2043169"/>
    <lineage>
        <taxon>Bacteria</taxon>
        <taxon>Bacillati</taxon>
        <taxon>Bacillota</taxon>
        <taxon>Clostridia</taxon>
        <taxon>Eubacteriales</taxon>
        <taxon>Desulfitobacteriaceae</taxon>
        <taxon>Desulfosporosinus</taxon>
    </lineage>
</organism>
<sequence length="42" mass="4966">MLIKNNRQLMLVNINFTYCLHLMSIFVTIQVTQPQITQINTE</sequence>
<keyword evidence="1" id="KW-0812">Transmembrane</keyword>
<dbReference type="EMBL" id="OMOF01000133">
    <property type="protein sequence ID" value="SPF40138.1"/>
    <property type="molecule type" value="Genomic_DNA"/>
</dbReference>
<evidence type="ECO:0000313" key="2">
    <source>
        <dbReference type="EMBL" id="SPF40138.1"/>
    </source>
</evidence>
<dbReference type="AlphaFoldDB" id="A0A2U3KKE0"/>
<evidence type="ECO:0000313" key="3">
    <source>
        <dbReference type="Proteomes" id="UP000238916"/>
    </source>
</evidence>
<name>A0A2U3KKE0_9FIRM</name>
<dbReference type="Proteomes" id="UP000238916">
    <property type="component" value="Unassembled WGS sequence"/>
</dbReference>
<keyword evidence="1" id="KW-0472">Membrane</keyword>
<evidence type="ECO:0000256" key="1">
    <source>
        <dbReference type="SAM" id="Phobius"/>
    </source>
</evidence>
<keyword evidence="1" id="KW-1133">Transmembrane helix</keyword>
<feature type="transmembrane region" description="Helical" evidence="1">
    <location>
        <begin position="12"/>
        <end position="31"/>
    </location>
</feature>
<reference evidence="3" key="1">
    <citation type="submission" date="2018-02" db="EMBL/GenBank/DDBJ databases">
        <authorList>
            <person name="Hausmann B."/>
        </authorList>
    </citation>
    <scope>NUCLEOTIDE SEQUENCE [LARGE SCALE GENOMIC DNA]</scope>
    <source>
        <strain evidence="3">Peat soil MAG SbF1</strain>
    </source>
</reference>
<accession>A0A2U3KKE0</accession>
<protein>
    <submittedName>
        <fullName evidence="2">Uncharacterized protein</fullName>
    </submittedName>
</protein>
<proteinExistence type="predicted"/>
<gene>
    <name evidence="2" type="ORF">SBF1_2180001</name>
</gene>